<evidence type="ECO:0000259" key="8">
    <source>
        <dbReference type="Pfam" id="PF12704"/>
    </source>
</evidence>
<organism evidence="9 10">
    <name type="scientific">Steroidobacter gossypii</name>
    <dbReference type="NCBI Taxonomy" id="2805490"/>
    <lineage>
        <taxon>Bacteria</taxon>
        <taxon>Pseudomonadati</taxon>
        <taxon>Pseudomonadota</taxon>
        <taxon>Gammaproteobacteria</taxon>
        <taxon>Steroidobacterales</taxon>
        <taxon>Steroidobacteraceae</taxon>
        <taxon>Steroidobacter</taxon>
    </lineage>
</organism>
<reference evidence="9 10" key="1">
    <citation type="journal article" date="2021" name="Int. J. Syst. Evol. Microbiol.">
        <title>Steroidobacter gossypii sp. nov., isolated from soil of cotton cropping field.</title>
        <authorList>
            <person name="Huang R."/>
            <person name="Yang S."/>
            <person name="Zhen C."/>
            <person name="Liu W."/>
        </authorList>
    </citation>
    <scope>NUCLEOTIDE SEQUENCE [LARGE SCALE GENOMIC DNA]</scope>
    <source>
        <strain evidence="9 10">S1-65</strain>
    </source>
</reference>
<feature type="domain" description="MacB-like periplasmic core" evidence="8">
    <location>
        <begin position="26"/>
        <end position="229"/>
    </location>
</feature>
<evidence type="ECO:0000256" key="1">
    <source>
        <dbReference type="ARBA" id="ARBA00004651"/>
    </source>
</evidence>
<keyword evidence="2" id="KW-1003">Cell membrane</keyword>
<accession>A0ABS1WXT7</accession>
<comment type="subcellular location">
    <subcellularLocation>
        <location evidence="1">Cell membrane</location>
        <topology evidence="1">Multi-pass membrane protein</topology>
    </subcellularLocation>
</comment>
<keyword evidence="3 6" id="KW-0812">Transmembrane</keyword>
<dbReference type="InterPro" id="IPR051125">
    <property type="entry name" value="ABC-4/HrtB_transporter"/>
</dbReference>
<evidence type="ECO:0000256" key="3">
    <source>
        <dbReference type="ARBA" id="ARBA00022692"/>
    </source>
</evidence>
<evidence type="ECO:0000256" key="4">
    <source>
        <dbReference type="ARBA" id="ARBA00022989"/>
    </source>
</evidence>
<keyword evidence="5 6" id="KW-0472">Membrane</keyword>
<comment type="caution">
    <text evidence="9">The sequence shown here is derived from an EMBL/GenBank/DDBJ whole genome shotgun (WGS) entry which is preliminary data.</text>
</comment>
<feature type="transmembrane region" description="Helical" evidence="6">
    <location>
        <begin position="302"/>
        <end position="335"/>
    </location>
</feature>
<dbReference type="Proteomes" id="UP000661077">
    <property type="component" value="Unassembled WGS sequence"/>
</dbReference>
<sequence length="382" mass="40781">MKFLPLIWSGIWRKPGRTILTLMQVIVAFALFGVLQGMKTGVEEAIEGARADVLFVAPAAFGGAPLRRADIERLKAVRGVKTVAFADGFLGTYQKPTQHVYVLAIDSSDDVWLSLIPEVFQVSPKDLQALRRTRTGVLINADIAKKYGWRLGDRIPLTSATLQTDGSGAWVFDIVGTFSAREMSQGSYIVANYAYLDEARALNKGTVRNYYAVAADPKQAAPLADAIDSAFANSPNETRTASFKELAQQEMQSIGDLDFAIRSIVSAVLVALLFSLATMMMQTTRERTAELAVLKALGFSNGTVFLLLVGEAITACIAGAIMGLALATVVFPYAAKFVPGLSMPTIVIVVGVIGAVLVALISASVPAFRASKLAVVDALAGR</sequence>
<protein>
    <submittedName>
        <fullName evidence="9">FtsX-like permease family protein</fullName>
    </submittedName>
</protein>
<keyword evidence="10" id="KW-1185">Reference proteome</keyword>
<evidence type="ECO:0000259" key="7">
    <source>
        <dbReference type="Pfam" id="PF02687"/>
    </source>
</evidence>
<evidence type="ECO:0000256" key="6">
    <source>
        <dbReference type="SAM" id="Phobius"/>
    </source>
</evidence>
<evidence type="ECO:0000256" key="5">
    <source>
        <dbReference type="ARBA" id="ARBA00023136"/>
    </source>
</evidence>
<gene>
    <name evidence="9" type="ORF">JM946_13505</name>
</gene>
<name>A0ABS1WXT7_9GAMM</name>
<proteinExistence type="predicted"/>
<dbReference type="Pfam" id="PF02687">
    <property type="entry name" value="FtsX"/>
    <property type="match status" value="1"/>
</dbReference>
<feature type="transmembrane region" description="Helical" evidence="6">
    <location>
        <begin position="341"/>
        <end position="363"/>
    </location>
</feature>
<dbReference type="InterPro" id="IPR003838">
    <property type="entry name" value="ABC3_permease_C"/>
</dbReference>
<evidence type="ECO:0000313" key="10">
    <source>
        <dbReference type="Proteomes" id="UP000661077"/>
    </source>
</evidence>
<dbReference type="InterPro" id="IPR025857">
    <property type="entry name" value="MacB_PCD"/>
</dbReference>
<dbReference type="RefSeq" id="WP_203167776.1">
    <property type="nucleotide sequence ID" value="NZ_JAEVLS010000002.1"/>
</dbReference>
<dbReference type="PANTHER" id="PTHR43738:SF3">
    <property type="entry name" value="ABC TRANSPORTER PERMEASE"/>
    <property type="match status" value="1"/>
</dbReference>
<dbReference type="PANTHER" id="PTHR43738">
    <property type="entry name" value="ABC TRANSPORTER, MEMBRANE PROTEIN"/>
    <property type="match status" value="1"/>
</dbReference>
<feature type="domain" description="ABC3 transporter permease C-terminal" evidence="7">
    <location>
        <begin position="264"/>
        <end position="373"/>
    </location>
</feature>
<feature type="transmembrane region" description="Helical" evidence="6">
    <location>
        <begin position="259"/>
        <end position="281"/>
    </location>
</feature>
<keyword evidence="4 6" id="KW-1133">Transmembrane helix</keyword>
<dbReference type="Pfam" id="PF12704">
    <property type="entry name" value="MacB_PCD"/>
    <property type="match status" value="1"/>
</dbReference>
<evidence type="ECO:0000313" key="9">
    <source>
        <dbReference type="EMBL" id="MBM0105752.1"/>
    </source>
</evidence>
<dbReference type="EMBL" id="JAEVLS010000002">
    <property type="protein sequence ID" value="MBM0105752.1"/>
    <property type="molecule type" value="Genomic_DNA"/>
</dbReference>
<evidence type="ECO:0000256" key="2">
    <source>
        <dbReference type="ARBA" id="ARBA00022475"/>
    </source>
</evidence>